<dbReference type="AlphaFoldDB" id="A0A2M8QBF4"/>
<evidence type="ECO:0000313" key="3">
    <source>
        <dbReference type="Proteomes" id="UP000230790"/>
    </source>
</evidence>
<keyword evidence="1" id="KW-0812">Transmembrane</keyword>
<sequence length="185" mass="19438">MTYATTAPTAEAPAAFDCPGNYQATAPSTLRCAKCNRPLAVKDAQRTPTGYVCPYYVKARIATFYTAGPKQYILAALIAFVLGVGVGLVLQFVGRIGFFALILTIFVGPAAGSLVAEAIRRVNGKDRGQHIWLVAAIAMVIGAAYFAVLPALFALLAGSPGFLFALIPIVGLAIAVTTLVARLRF</sequence>
<reference evidence="2 3" key="1">
    <citation type="submission" date="2017-11" db="EMBL/GenBank/DDBJ databases">
        <title>Evolution of Phototrophy in the Chloroflexi Phylum Driven by Horizontal Gene Transfer.</title>
        <authorList>
            <person name="Ward L.M."/>
            <person name="Hemp J."/>
            <person name="Shih P.M."/>
            <person name="Mcglynn S.E."/>
            <person name="Fischer W."/>
        </authorList>
    </citation>
    <scope>NUCLEOTIDE SEQUENCE [LARGE SCALE GENOMIC DNA]</scope>
    <source>
        <strain evidence="2">JP3_7</strain>
    </source>
</reference>
<feature type="transmembrane region" description="Helical" evidence="1">
    <location>
        <begin position="72"/>
        <end position="90"/>
    </location>
</feature>
<feature type="transmembrane region" description="Helical" evidence="1">
    <location>
        <begin position="96"/>
        <end position="119"/>
    </location>
</feature>
<evidence type="ECO:0000256" key="1">
    <source>
        <dbReference type="SAM" id="Phobius"/>
    </source>
</evidence>
<accession>A0A2M8QBF4</accession>
<feature type="transmembrane region" description="Helical" evidence="1">
    <location>
        <begin position="162"/>
        <end position="181"/>
    </location>
</feature>
<dbReference type="Proteomes" id="UP000230790">
    <property type="component" value="Unassembled WGS sequence"/>
</dbReference>
<comment type="caution">
    <text evidence="2">The sequence shown here is derived from an EMBL/GenBank/DDBJ whole genome shotgun (WGS) entry which is preliminary data.</text>
</comment>
<protein>
    <submittedName>
        <fullName evidence="2">Uncharacterized protein</fullName>
    </submittedName>
</protein>
<proteinExistence type="predicted"/>
<keyword evidence="1" id="KW-0472">Membrane</keyword>
<evidence type="ECO:0000313" key="2">
    <source>
        <dbReference type="EMBL" id="PJF47127.1"/>
    </source>
</evidence>
<feature type="transmembrane region" description="Helical" evidence="1">
    <location>
        <begin position="131"/>
        <end position="156"/>
    </location>
</feature>
<gene>
    <name evidence="2" type="ORF">CUN48_10255</name>
</gene>
<keyword evidence="1" id="KW-1133">Transmembrane helix</keyword>
<dbReference type="EMBL" id="PGTN01000066">
    <property type="protein sequence ID" value="PJF47127.1"/>
    <property type="molecule type" value="Genomic_DNA"/>
</dbReference>
<name>A0A2M8QBF4_9CHLR</name>
<organism evidence="2 3">
    <name type="scientific">Candidatus Thermofonsia Clade 3 bacterium</name>
    <dbReference type="NCBI Taxonomy" id="2364212"/>
    <lineage>
        <taxon>Bacteria</taxon>
        <taxon>Bacillati</taxon>
        <taxon>Chloroflexota</taxon>
        <taxon>Candidatus Thermofontia</taxon>
        <taxon>Candidatus Thermofonsia Clade 3</taxon>
    </lineage>
</organism>